<evidence type="ECO:0000256" key="3">
    <source>
        <dbReference type="ARBA" id="ARBA00022771"/>
    </source>
</evidence>
<dbReference type="OMA" id="RHERTHC"/>
<dbReference type="InterPro" id="IPR013087">
    <property type="entry name" value="Znf_C2H2_type"/>
</dbReference>
<dbReference type="PANTHER" id="PTHR46179:SF13">
    <property type="entry name" value="C2H2-TYPE DOMAIN-CONTAINING PROTEIN"/>
    <property type="match status" value="1"/>
</dbReference>
<feature type="domain" description="C2H2-type" evidence="10">
    <location>
        <begin position="230"/>
        <end position="253"/>
    </location>
</feature>
<dbReference type="Gene3D" id="3.30.160.60">
    <property type="entry name" value="Classic Zinc Finger"/>
    <property type="match status" value="14"/>
</dbReference>
<dbReference type="OrthoDB" id="4748970at2759"/>
<keyword evidence="7" id="KW-0539">Nucleus</keyword>
<feature type="domain" description="C2H2-type" evidence="10">
    <location>
        <begin position="673"/>
        <end position="698"/>
    </location>
</feature>
<keyword evidence="2" id="KW-0479">Metal-binding</keyword>
<organism evidence="12">
    <name type="scientific">Caenorhabditis brenneri</name>
    <name type="common">Nematode worm</name>
    <dbReference type="NCBI Taxonomy" id="135651"/>
    <lineage>
        <taxon>Eukaryota</taxon>
        <taxon>Metazoa</taxon>
        <taxon>Ecdysozoa</taxon>
        <taxon>Nematoda</taxon>
        <taxon>Chromadorea</taxon>
        <taxon>Rhabditida</taxon>
        <taxon>Rhabditina</taxon>
        <taxon>Rhabditomorpha</taxon>
        <taxon>Rhabditoidea</taxon>
        <taxon>Rhabditidae</taxon>
        <taxon>Peloderinae</taxon>
        <taxon>Caenorhabditis</taxon>
    </lineage>
</organism>
<feature type="domain" description="C2H2-type" evidence="10">
    <location>
        <begin position="497"/>
        <end position="525"/>
    </location>
</feature>
<keyword evidence="12" id="KW-1185">Reference proteome</keyword>
<evidence type="ECO:0000256" key="4">
    <source>
        <dbReference type="ARBA" id="ARBA00022833"/>
    </source>
</evidence>
<feature type="domain" description="C2H2-type" evidence="10">
    <location>
        <begin position="338"/>
        <end position="366"/>
    </location>
</feature>
<evidence type="ECO:0000256" key="7">
    <source>
        <dbReference type="ARBA" id="ARBA00023242"/>
    </source>
</evidence>
<accession>G0NCQ0</accession>
<protein>
    <recommendedName>
        <fullName evidence="10">C2H2-type domain-containing protein</fullName>
    </recommendedName>
</protein>
<proteinExistence type="predicted"/>
<name>G0NCQ0_CAEBE</name>
<feature type="compositionally biased region" description="Basic residues" evidence="9">
    <location>
        <begin position="113"/>
        <end position="126"/>
    </location>
</feature>
<dbReference type="SMART" id="SM00355">
    <property type="entry name" value="ZnF_C2H2"/>
    <property type="match status" value="29"/>
</dbReference>
<evidence type="ECO:0000256" key="1">
    <source>
        <dbReference type="ARBA" id="ARBA00004123"/>
    </source>
</evidence>
<dbReference type="HOGENOM" id="CLU_257128_0_0_1"/>
<dbReference type="GO" id="GO:0006357">
    <property type="term" value="P:regulation of transcription by RNA polymerase II"/>
    <property type="evidence" value="ECO:0007669"/>
    <property type="project" value="TreeGrafter"/>
</dbReference>
<dbReference type="Proteomes" id="UP000008068">
    <property type="component" value="Unassembled WGS sequence"/>
</dbReference>
<keyword evidence="6" id="KW-0804">Transcription</keyword>
<evidence type="ECO:0000313" key="12">
    <source>
        <dbReference type="Proteomes" id="UP000008068"/>
    </source>
</evidence>
<dbReference type="PROSITE" id="PS00028">
    <property type="entry name" value="ZINC_FINGER_C2H2_1"/>
    <property type="match status" value="13"/>
</dbReference>
<feature type="domain" description="C2H2-type" evidence="10">
    <location>
        <begin position="97"/>
        <end position="124"/>
    </location>
</feature>
<dbReference type="InParanoid" id="G0NCQ0"/>
<feature type="domain" description="C2H2-type" evidence="10">
    <location>
        <begin position="776"/>
        <end position="799"/>
    </location>
</feature>
<dbReference type="EMBL" id="GL379863">
    <property type="protein sequence ID" value="EGT57557.1"/>
    <property type="molecule type" value="Genomic_DNA"/>
</dbReference>
<evidence type="ECO:0000256" key="2">
    <source>
        <dbReference type="ARBA" id="ARBA00022723"/>
    </source>
</evidence>
<feature type="region of interest" description="Disordered" evidence="9">
    <location>
        <begin position="110"/>
        <end position="160"/>
    </location>
</feature>
<dbReference type="InterPro" id="IPR051061">
    <property type="entry name" value="Zinc_finger_trans_reg"/>
</dbReference>
<evidence type="ECO:0000256" key="6">
    <source>
        <dbReference type="ARBA" id="ARBA00023163"/>
    </source>
</evidence>
<dbReference type="STRING" id="135651.G0NCQ0"/>
<evidence type="ECO:0000256" key="8">
    <source>
        <dbReference type="PROSITE-ProRule" id="PRU00042"/>
    </source>
</evidence>
<sequence length="1359" mass="159224">MKPKRSTTQKTTETCHPPKTSRSDSPSQDLTCLWVMNENVCREKCESPSDLLSHIETMHAPHGLVCFWQDCPKKQHVYTEKRNFRAHLTNHTGEKLYECNVCNKKLSRTGMASHRKNAHRELRPKRSTSPETSSSDQSRSPSPDRGGVERHRPDTLNKEALTYPTRWEKNRTVCDFIAQDAAQLTNHIDSIHREADNKCYWRKCYRKKVPILDKRLVLYHFRLHTGHRPFNCKHCSKTFGIDYLLAQHVRRDHPEKLNKDQQPHFLCYWKEYGEEDVCPFAGATPGELTSHILSYHKKGVGDFVCYWQNCCLNLEPLKRTVDFLGHFRAKHNKKDRPFECPVCHREFSMKKHMNDHMRAEHPGANSEIRCYWMPDFSTCTQVCQDPVELREHIEEVHTEGIESLVCRWNGCFIKFQEVQDYISHLVSHTGKTLHRCSLCNERFSRKELVKHRKIAHSETLKLRKLLQEEPELRQGLLWEENGQPIESHSHFYNAKPHKCTACPRVFAYKQSLMNHINKNHSEPVTSMTLCCLWRKEDDEFCMKLYETSAELTHHIVSDHQMEGFCRWEDCQQKFILLPENTQFICHVQTHTECHRELASEHPPNMVFTCLWTENNGVCMQSYNTSTELTQHIFSNHTEEPIGFVCRWEKCARNFTTKTSFRHHLHTHFLDKPFGCPACSNQYANKDGLKRHIRKIHPGYVMTSNDGTPVHPCLWKTDSGICSQSFQTSADLFIHTTEFHTITKLCLWEDCPKKDKPFSKPYYLKEHLQRHAKYAPHECPVCPKTFFHSRQLVNHMERSHPEAIEDYDPEMHSGMDPEMDLNMIQEFVCLWRTEDDQACMELLDSSAELTHHIVSEHPMEDFCRWEDCKQHFIPSLGTSQYIYHLQTHTENRPRKESKIASEQELKEAKQYVCYWKGCNRLKTFKGRIDLVRHIRARHNLEDKPYECSMCSEKYSLKYSLDAHIKECHPGSTPEFRCYWLKDSSICTQVCHTPVELNEHLEAVHTEKIEELVCHWDGCWKVFQKDQSLTDHLSKHTGEKIHECSICHKICFYRSVLKEHHKTVHGENESGRKRAEHLSCNWNDGEECSFNAATAVQLTNHILSNHKQEAKQYLCYWKDCSRSHKTFDGKKGLIKHIRARHILEDKPYECSVCSANFSLKERLDAHWKKCHPGMTQEIRCYWMVDSSICTQVCQTPAELNEHLEAVHSEGIEKLVCRWDGCWKEFQRDQSLTDHLSQHTGEKTHECSICHKICFYRSVLKEHHKTAHSIAVHEHGGRNGGRKRGAPEDDGIREQPAKQHSKNFAQVLSSSSNNQRQMLYANFECTQQIRAYINGYMPTQQPTSSAAPTYPQNDFGCEYDRL</sequence>
<dbReference type="PROSITE" id="PS50157">
    <property type="entry name" value="ZINC_FINGER_C2H2_2"/>
    <property type="match status" value="12"/>
</dbReference>
<keyword evidence="3 8" id="KW-0863">Zinc-finger</keyword>
<dbReference type="InterPro" id="IPR036236">
    <property type="entry name" value="Znf_C2H2_sf"/>
</dbReference>
<feature type="domain" description="C2H2-type" evidence="10">
    <location>
        <begin position="1146"/>
        <end position="1174"/>
    </location>
</feature>
<feature type="domain" description="C2H2-type" evidence="10">
    <location>
        <begin position="1040"/>
        <end position="1068"/>
    </location>
</feature>
<dbReference type="PANTHER" id="PTHR46179">
    <property type="entry name" value="ZINC FINGER PROTEIN"/>
    <property type="match status" value="1"/>
</dbReference>
<evidence type="ECO:0000313" key="11">
    <source>
        <dbReference type="EMBL" id="EGT57557.1"/>
    </source>
</evidence>
<evidence type="ECO:0000259" key="10">
    <source>
        <dbReference type="PROSITE" id="PS50157"/>
    </source>
</evidence>
<feature type="domain" description="C2H2-type" evidence="10">
    <location>
        <begin position="1010"/>
        <end position="1039"/>
    </location>
</feature>
<dbReference type="GO" id="GO:0008270">
    <property type="term" value="F:zinc ion binding"/>
    <property type="evidence" value="ECO:0007669"/>
    <property type="project" value="UniProtKB-KW"/>
</dbReference>
<feature type="compositionally biased region" description="Basic and acidic residues" evidence="9">
    <location>
        <begin position="146"/>
        <end position="157"/>
    </location>
</feature>
<feature type="compositionally biased region" description="Low complexity" evidence="9">
    <location>
        <begin position="127"/>
        <end position="145"/>
    </location>
</feature>
<feature type="domain" description="C2H2-type" evidence="10">
    <location>
        <begin position="643"/>
        <end position="672"/>
    </location>
</feature>
<evidence type="ECO:0000256" key="9">
    <source>
        <dbReference type="SAM" id="MobiDB-lite"/>
    </source>
</evidence>
<feature type="compositionally biased region" description="Basic and acidic residues" evidence="9">
    <location>
        <begin position="1282"/>
        <end position="1294"/>
    </location>
</feature>
<keyword evidence="4" id="KW-0862">Zinc</keyword>
<dbReference type="GO" id="GO:0005634">
    <property type="term" value="C:nucleus"/>
    <property type="evidence" value="ECO:0007669"/>
    <property type="project" value="UniProtKB-SubCell"/>
</dbReference>
<dbReference type="Pfam" id="PF00096">
    <property type="entry name" value="zf-C2H2"/>
    <property type="match status" value="2"/>
</dbReference>
<feature type="region of interest" description="Disordered" evidence="9">
    <location>
        <begin position="1266"/>
        <end position="1305"/>
    </location>
</feature>
<keyword evidence="5" id="KW-0805">Transcription regulation</keyword>
<dbReference type="eggNOG" id="KOG1721">
    <property type="taxonomic scope" value="Eukaryota"/>
</dbReference>
<feature type="region of interest" description="Disordered" evidence="9">
    <location>
        <begin position="1"/>
        <end position="27"/>
    </location>
</feature>
<evidence type="ECO:0000256" key="5">
    <source>
        <dbReference type="ARBA" id="ARBA00023015"/>
    </source>
</evidence>
<gene>
    <name evidence="11" type="ORF">CAEBREN_12239</name>
</gene>
<feature type="domain" description="C2H2-type" evidence="10">
    <location>
        <begin position="944"/>
        <end position="972"/>
    </location>
</feature>
<feature type="domain" description="C2H2-type" evidence="10">
    <location>
        <begin position="1212"/>
        <end position="1241"/>
    </location>
</feature>
<dbReference type="SUPFAM" id="SSF57667">
    <property type="entry name" value="beta-beta-alpha zinc fingers"/>
    <property type="match status" value="8"/>
</dbReference>
<reference evidence="12" key="1">
    <citation type="submission" date="2011-07" db="EMBL/GenBank/DDBJ databases">
        <authorList>
            <consortium name="Caenorhabditis brenneri Sequencing and Analysis Consortium"/>
            <person name="Wilson R.K."/>
        </authorList>
    </citation>
    <scope>NUCLEOTIDE SEQUENCE [LARGE SCALE GENOMIC DNA]</scope>
    <source>
        <strain evidence="12">PB2801</strain>
    </source>
</reference>
<comment type="subcellular location">
    <subcellularLocation>
        <location evidence="1">Nucleus</location>
    </subcellularLocation>
</comment>